<name>A0A256GBR4_9HYPH</name>
<accession>A0A256GBR4</accession>
<comment type="caution">
    <text evidence="1">The sequence shown here is derived from an EMBL/GenBank/DDBJ whole genome shotgun (WGS) entry which is preliminary data.</text>
</comment>
<dbReference type="EMBL" id="NNRN01000062">
    <property type="protein sequence ID" value="OYR24533.1"/>
    <property type="molecule type" value="Genomic_DNA"/>
</dbReference>
<dbReference type="Proteomes" id="UP000216363">
    <property type="component" value="Unassembled WGS sequence"/>
</dbReference>
<sequence>MPDGQGFDCALFISTPDRTVIYYGIGTQFGHYRHFSDPLPTSRFYKCREISIDALNDQAVDLLNFVGTNCSK</sequence>
<evidence type="ECO:0000313" key="2">
    <source>
        <dbReference type="Proteomes" id="UP000216363"/>
    </source>
</evidence>
<gene>
    <name evidence="1" type="ORF">CES86_4819</name>
</gene>
<proteinExistence type="predicted"/>
<evidence type="ECO:0000313" key="1">
    <source>
        <dbReference type="EMBL" id="OYR24533.1"/>
    </source>
</evidence>
<organism evidence="1 2">
    <name type="scientific">Brucella lupini</name>
    <dbReference type="NCBI Taxonomy" id="255457"/>
    <lineage>
        <taxon>Bacteria</taxon>
        <taxon>Pseudomonadati</taxon>
        <taxon>Pseudomonadota</taxon>
        <taxon>Alphaproteobacteria</taxon>
        <taxon>Hyphomicrobiales</taxon>
        <taxon>Brucellaceae</taxon>
        <taxon>Brucella/Ochrobactrum group</taxon>
        <taxon>Brucella</taxon>
    </lineage>
</organism>
<protein>
    <submittedName>
        <fullName evidence="1">Uncharacterized protein</fullName>
    </submittedName>
</protein>
<dbReference type="AlphaFoldDB" id="A0A256GBR4"/>
<reference evidence="1 2" key="1">
    <citation type="submission" date="2017-07" db="EMBL/GenBank/DDBJ databases">
        <title>Draft genome of Ochrobactrum lupini type strain LUP21.</title>
        <authorList>
            <person name="Krzyzanowska D.M."/>
            <person name="Jafra S."/>
        </authorList>
    </citation>
    <scope>NUCLEOTIDE SEQUENCE [LARGE SCALE GENOMIC DNA]</scope>
    <source>
        <strain evidence="1 2">LUP21</strain>
    </source>
</reference>